<dbReference type="GO" id="GO:0110001">
    <property type="term" value="C:toxin-antitoxin complex"/>
    <property type="evidence" value="ECO:0007669"/>
    <property type="project" value="InterPro"/>
</dbReference>
<dbReference type="PATRIC" id="fig|1653476.3.peg.226"/>
<comment type="similarity">
    <text evidence="6">Belongs to the HepT RNase toxin family.</text>
</comment>
<keyword evidence="5" id="KW-0378">Hydrolase</keyword>
<keyword evidence="4" id="KW-0547">Nucleotide-binding</keyword>
<dbReference type="GO" id="GO:0004540">
    <property type="term" value="F:RNA nuclease activity"/>
    <property type="evidence" value="ECO:0007669"/>
    <property type="project" value="InterPro"/>
</dbReference>
<protein>
    <recommendedName>
        <fullName evidence="9">DUF86 domain-containing protein</fullName>
    </recommendedName>
</protein>
<reference evidence="8" key="2">
    <citation type="journal article" date="2016" name="Int. J. Syst. Evol. Microbiol.">
        <title>Caldimicrobium thiodismutans sp. nov., a sulfur-disproportionating bacterium isolated from a hot spring.</title>
        <authorList>
            <person name="Kojima H."/>
            <person name="Umezawa K."/>
            <person name="Fukui M."/>
        </authorList>
    </citation>
    <scope>NUCLEOTIDE SEQUENCE [LARGE SCALE GENOMIC DNA]</scope>
    <source>
        <strain evidence="8">TF1</strain>
    </source>
</reference>
<evidence type="ECO:0000256" key="1">
    <source>
        <dbReference type="ARBA" id="ARBA00022553"/>
    </source>
</evidence>
<sequence length="115" mass="14061">MREIRDYLIDIKTECEYLMSKSKNLDYESFIVNEELKRAFVRSLEIIGEASKHIPKELRRKYSQIRWKSVIGMRNILIHEYFEVDYMVLWKVIKEKIPELYEVIKNMLEEVNKNE</sequence>
<keyword evidence="8" id="KW-1185">Reference proteome</keyword>
<evidence type="ECO:0000313" key="8">
    <source>
        <dbReference type="Proteomes" id="UP000068196"/>
    </source>
</evidence>
<dbReference type="OrthoDB" id="9810538at2"/>
<dbReference type="PANTHER" id="PTHR34139:SF1">
    <property type="entry name" value="RNASE MJ1380-RELATED"/>
    <property type="match status" value="1"/>
</dbReference>
<keyword evidence="1" id="KW-0597">Phosphoprotein</keyword>
<dbReference type="InterPro" id="IPR008201">
    <property type="entry name" value="HepT-like"/>
</dbReference>
<keyword evidence="2" id="KW-1277">Toxin-antitoxin system</keyword>
<evidence type="ECO:0000256" key="2">
    <source>
        <dbReference type="ARBA" id="ARBA00022649"/>
    </source>
</evidence>
<dbReference type="InterPro" id="IPR051813">
    <property type="entry name" value="HepT_RNase_toxin"/>
</dbReference>
<dbReference type="RefSeq" id="WP_068512095.1">
    <property type="nucleotide sequence ID" value="NZ_AP014945.1"/>
</dbReference>
<dbReference type="PANTHER" id="PTHR34139">
    <property type="entry name" value="UPF0331 PROTEIN MJ0127"/>
    <property type="match status" value="1"/>
</dbReference>
<evidence type="ECO:0008006" key="9">
    <source>
        <dbReference type="Google" id="ProtNLM"/>
    </source>
</evidence>
<dbReference type="GO" id="GO:0000166">
    <property type="term" value="F:nucleotide binding"/>
    <property type="evidence" value="ECO:0007669"/>
    <property type="project" value="UniProtKB-KW"/>
</dbReference>
<evidence type="ECO:0000256" key="5">
    <source>
        <dbReference type="ARBA" id="ARBA00022801"/>
    </source>
</evidence>
<evidence type="ECO:0000256" key="6">
    <source>
        <dbReference type="ARBA" id="ARBA00024207"/>
    </source>
</evidence>
<dbReference type="Proteomes" id="UP000068196">
    <property type="component" value="Chromosome"/>
</dbReference>
<gene>
    <name evidence="7" type="ORF">THC_0220</name>
</gene>
<dbReference type="AlphaFoldDB" id="A0A0U5AF32"/>
<dbReference type="EMBL" id="AP014945">
    <property type="protein sequence ID" value="BAU22620.1"/>
    <property type="molecule type" value="Genomic_DNA"/>
</dbReference>
<proteinExistence type="inferred from homology"/>
<dbReference type="STRING" id="1653476.THC_0220"/>
<organism evidence="7 8">
    <name type="scientific">Caldimicrobium thiodismutans</name>
    <dbReference type="NCBI Taxonomy" id="1653476"/>
    <lineage>
        <taxon>Bacteria</taxon>
        <taxon>Pseudomonadati</taxon>
        <taxon>Thermodesulfobacteriota</taxon>
        <taxon>Thermodesulfobacteria</taxon>
        <taxon>Thermodesulfobacteriales</taxon>
        <taxon>Thermodesulfobacteriaceae</taxon>
        <taxon>Caldimicrobium</taxon>
    </lineage>
</organism>
<dbReference type="KEGG" id="cthi:THC_0220"/>
<dbReference type="GO" id="GO:0016787">
    <property type="term" value="F:hydrolase activity"/>
    <property type="evidence" value="ECO:0007669"/>
    <property type="project" value="UniProtKB-KW"/>
</dbReference>
<accession>A0A0U5AF32</accession>
<dbReference type="Gene3D" id="1.20.120.580">
    <property type="entry name" value="bsu32300-like"/>
    <property type="match status" value="1"/>
</dbReference>
<dbReference type="Pfam" id="PF01934">
    <property type="entry name" value="HepT-like"/>
    <property type="match status" value="1"/>
</dbReference>
<reference evidence="7 8" key="1">
    <citation type="journal article" date="2016" name="Int. J. Syst. Evol. Microbiol.">
        <title>Caldimicrobium thiodismutans sp. nov., a sulfur-disproportionating bacterium isolated from a hot spring, and emended description of the genus Caldimicrobium.</title>
        <authorList>
            <person name="Kojima H."/>
            <person name="Umezawa K."/>
            <person name="Fukui M."/>
        </authorList>
    </citation>
    <scope>NUCLEOTIDE SEQUENCE [LARGE SCALE GENOMIC DNA]</scope>
    <source>
        <strain evidence="7 8">TF1</strain>
    </source>
</reference>
<name>A0A0U5AF32_9BACT</name>
<evidence type="ECO:0000256" key="3">
    <source>
        <dbReference type="ARBA" id="ARBA00022722"/>
    </source>
</evidence>
<keyword evidence="3" id="KW-0540">Nuclease</keyword>
<evidence type="ECO:0000256" key="4">
    <source>
        <dbReference type="ARBA" id="ARBA00022741"/>
    </source>
</evidence>
<evidence type="ECO:0000313" key="7">
    <source>
        <dbReference type="EMBL" id="BAU22620.1"/>
    </source>
</evidence>
<dbReference type="InterPro" id="IPR037038">
    <property type="entry name" value="HepT-like_sf"/>
</dbReference>